<dbReference type="PIRSF" id="PIRSF000804">
    <property type="entry name" value="DNA_pol_III_b"/>
    <property type="match status" value="1"/>
</dbReference>
<dbReference type="SMART" id="SM00480">
    <property type="entry name" value="POL3Bc"/>
    <property type="match status" value="1"/>
</dbReference>
<keyword evidence="5 10" id="KW-0808">Transferase</keyword>
<name>A0A4Y8WNY6_9PORP</name>
<organism evidence="14 15">
    <name type="scientific">Porphyromonas levii</name>
    <dbReference type="NCBI Taxonomy" id="28114"/>
    <lineage>
        <taxon>Bacteria</taxon>
        <taxon>Pseudomonadati</taxon>
        <taxon>Bacteroidota</taxon>
        <taxon>Bacteroidia</taxon>
        <taxon>Bacteroidales</taxon>
        <taxon>Porphyromonadaceae</taxon>
        <taxon>Porphyromonas</taxon>
    </lineage>
</organism>
<dbReference type="STRING" id="1122973.GCA_000379925_02052"/>
<comment type="similarity">
    <text evidence="2 10">Belongs to the beta sliding clamp family.</text>
</comment>
<dbReference type="PANTHER" id="PTHR30478">
    <property type="entry name" value="DNA POLYMERASE III SUBUNIT BETA"/>
    <property type="match status" value="1"/>
</dbReference>
<dbReference type="InterPro" id="IPR022634">
    <property type="entry name" value="DNA_polIII_beta_N"/>
</dbReference>
<dbReference type="GO" id="GO:0009360">
    <property type="term" value="C:DNA polymerase III complex"/>
    <property type="evidence" value="ECO:0007669"/>
    <property type="project" value="InterPro"/>
</dbReference>
<evidence type="ECO:0000259" key="13">
    <source>
        <dbReference type="Pfam" id="PF02768"/>
    </source>
</evidence>
<accession>A0A4Y8WNY6</accession>
<proteinExistence type="inferred from homology"/>
<evidence type="ECO:0000256" key="10">
    <source>
        <dbReference type="PIRNR" id="PIRNR000804"/>
    </source>
</evidence>
<evidence type="ECO:0000256" key="9">
    <source>
        <dbReference type="ARBA" id="ARBA00023125"/>
    </source>
</evidence>
<comment type="function">
    <text evidence="10">Confers DNA tethering and processivity to DNA polymerases and other proteins. Acts as a clamp, forming a ring around DNA (a reaction catalyzed by the clamp-loading complex) which diffuses in an ATP-independent manner freely and bidirectionally along dsDNA. Initially characterized for its ability to contact the catalytic subunit of DNA polymerase III (Pol III), a complex, multichain enzyme responsible for most of the replicative synthesis in bacteria; Pol III exhibits 3'-5' exonuclease proofreading activity. The beta chain is required for initiation of replication as well as for processivity of DNA replication.</text>
</comment>
<comment type="subunit">
    <text evidence="10">Forms a ring-shaped head-to-tail homodimer around DNA.</text>
</comment>
<dbReference type="EMBL" id="SPNC01000099">
    <property type="protein sequence ID" value="TFH94650.1"/>
    <property type="molecule type" value="Genomic_DNA"/>
</dbReference>
<feature type="domain" description="DNA polymerase III beta sliding clamp C-terminal" evidence="13">
    <location>
        <begin position="251"/>
        <end position="363"/>
    </location>
</feature>
<feature type="domain" description="DNA polymerase III beta sliding clamp central" evidence="12">
    <location>
        <begin position="134"/>
        <end position="248"/>
    </location>
</feature>
<keyword evidence="6 10" id="KW-0548">Nucleotidyltransferase</keyword>
<dbReference type="NCBIfam" id="TIGR00663">
    <property type="entry name" value="dnan"/>
    <property type="match status" value="1"/>
</dbReference>
<keyword evidence="7 10" id="KW-0235">DNA replication</keyword>
<dbReference type="InterPro" id="IPR001001">
    <property type="entry name" value="DNA_polIII_beta"/>
</dbReference>
<dbReference type="GO" id="GO:0003887">
    <property type="term" value="F:DNA-directed DNA polymerase activity"/>
    <property type="evidence" value="ECO:0007669"/>
    <property type="project" value="UniProtKB-UniRule"/>
</dbReference>
<evidence type="ECO:0000256" key="5">
    <source>
        <dbReference type="ARBA" id="ARBA00022679"/>
    </source>
</evidence>
<dbReference type="Gene3D" id="3.70.10.10">
    <property type="match status" value="1"/>
</dbReference>
<dbReference type="RefSeq" id="WP_018359283.1">
    <property type="nucleotide sequence ID" value="NZ_CP197400.1"/>
</dbReference>
<evidence type="ECO:0000259" key="11">
    <source>
        <dbReference type="Pfam" id="PF00712"/>
    </source>
</evidence>
<dbReference type="InterPro" id="IPR022635">
    <property type="entry name" value="DNA_polIII_beta_C"/>
</dbReference>
<evidence type="ECO:0000256" key="8">
    <source>
        <dbReference type="ARBA" id="ARBA00022932"/>
    </source>
</evidence>
<protein>
    <recommendedName>
        <fullName evidence="3 10">Beta sliding clamp</fullName>
    </recommendedName>
</protein>
<dbReference type="GO" id="GO:0005737">
    <property type="term" value="C:cytoplasm"/>
    <property type="evidence" value="ECO:0007669"/>
    <property type="project" value="UniProtKB-SubCell"/>
</dbReference>
<gene>
    <name evidence="14" type="primary">dnaN</name>
    <name evidence="14" type="ORF">E4P47_06640</name>
</gene>
<evidence type="ECO:0000256" key="4">
    <source>
        <dbReference type="ARBA" id="ARBA00022490"/>
    </source>
</evidence>
<dbReference type="OrthoDB" id="8421503at2"/>
<dbReference type="CDD" id="cd00140">
    <property type="entry name" value="beta_clamp"/>
    <property type="match status" value="1"/>
</dbReference>
<evidence type="ECO:0000313" key="14">
    <source>
        <dbReference type="EMBL" id="TFH94650.1"/>
    </source>
</evidence>
<evidence type="ECO:0000256" key="3">
    <source>
        <dbReference type="ARBA" id="ARBA00021035"/>
    </source>
</evidence>
<dbReference type="PANTHER" id="PTHR30478:SF0">
    <property type="entry name" value="BETA SLIDING CLAMP"/>
    <property type="match status" value="1"/>
</dbReference>
<dbReference type="AlphaFoldDB" id="A0A4Y8WNY6"/>
<dbReference type="InterPro" id="IPR022637">
    <property type="entry name" value="DNA_polIII_beta_cen"/>
</dbReference>
<dbReference type="GO" id="GO:0003677">
    <property type="term" value="F:DNA binding"/>
    <property type="evidence" value="ECO:0007669"/>
    <property type="project" value="UniProtKB-UniRule"/>
</dbReference>
<keyword evidence="8 10" id="KW-0239">DNA-directed DNA polymerase</keyword>
<feature type="domain" description="DNA polymerase III beta sliding clamp N-terminal" evidence="11">
    <location>
        <begin position="1"/>
        <end position="120"/>
    </location>
</feature>
<sequence>MKFTILSDVLRDHLQVVGRVVNSKNTLAIMEFALFEVSGDSLSLTATDGETRIVTRFPLNAKEGEDMSFCVRVRQLLEPLKEIPNQVIEFKLSEDNELEAKYNNGHFSFPVVQGADFPSVESLGDDKLEIQMPVTNFLEGLENTLYATSTDDVRPIMTGVHLDIRPEHITFVGTNGFLLAYYRHSMLDLGVTEPYKITLQRKPAQLLSQVFQKKDDEIVEIELYPNFALFRTPGVELQCRLLEGKYPNYETVIPKENDKTLEADRLQLLAATRRVSVFANKGMDLVSFDFAPTQLTLKASDIDFSTKAEEVLPVSFSSTEARFSFRSEHLIQILGVMPSKEIVMKIGDASRAALISPIESEAGVEIVIAVMPFVYS</sequence>
<dbReference type="Proteomes" id="UP000297225">
    <property type="component" value="Unassembled WGS sequence"/>
</dbReference>
<comment type="subcellular location">
    <subcellularLocation>
        <location evidence="1 10">Cytoplasm</location>
    </subcellularLocation>
</comment>
<dbReference type="Pfam" id="PF02768">
    <property type="entry name" value="DNA_pol3_beta_3"/>
    <property type="match status" value="1"/>
</dbReference>
<evidence type="ECO:0000256" key="7">
    <source>
        <dbReference type="ARBA" id="ARBA00022705"/>
    </source>
</evidence>
<dbReference type="GO" id="GO:0008408">
    <property type="term" value="F:3'-5' exonuclease activity"/>
    <property type="evidence" value="ECO:0007669"/>
    <property type="project" value="InterPro"/>
</dbReference>
<reference evidence="14 15" key="1">
    <citation type="submission" date="2019-03" db="EMBL/GenBank/DDBJ databases">
        <title>Porphyromonas levii Isolated from the Uterus of Dairy Cows.</title>
        <authorList>
            <person name="Francis A.M."/>
        </authorList>
    </citation>
    <scope>NUCLEOTIDE SEQUENCE [LARGE SCALE GENOMIC DNA]</scope>
    <source>
        <strain evidence="14 15">AF5678</strain>
    </source>
</reference>
<evidence type="ECO:0000256" key="6">
    <source>
        <dbReference type="ARBA" id="ARBA00022695"/>
    </source>
</evidence>
<dbReference type="Pfam" id="PF00712">
    <property type="entry name" value="DNA_pol3_beta"/>
    <property type="match status" value="1"/>
</dbReference>
<evidence type="ECO:0000256" key="1">
    <source>
        <dbReference type="ARBA" id="ARBA00004496"/>
    </source>
</evidence>
<evidence type="ECO:0000313" key="15">
    <source>
        <dbReference type="Proteomes" id="UP000297225"/>
    </source>
</evidence>
<comment type="caution">
    <text evidence="14">The sequence shown here is derived from an EMBL/GenBank/DDBJ whole genome shotgun (WGS) entry which is preliminary data.</text>
</comment>
<dbReference type="InterPro" id="IPR046938">
    <property type="entry name" value="DNA_clamp_sf"/>
</dbReference>
<dbReference type="GO" id="GO:0006271">
    <property type="term" value="P:DNA strand elongation involved in DNA replication"/>
    <property type="evidence" value="ECO:0007669"/>
    <property type="project" value="TreeGrafter"/>
</dbReference>
<dbReference type="Pfam" id="PF02767">
    <property type="entry name" value="DNA_pol3_beta_2"/>
    <property type="match status" value="1"/>
</dbReference>
<dbReference type="SUPFAM" id="SSF55979">
    <property type="entry name" value="DNA clamp"/>
    <property type="match status" value="3"/>
</dbReference>
<keyword evidence="9" id="KW-0238">DNA-binding</keyword>
<evidence type="ECO:0000259" key="12">
    <source>
        <dbReference type="Pfam" id="PF02767"/>
    </source>
</evidence>
<evidence type="ECO:0000256" key="2">
    <source>
        <dbReference type="ARBA" id="ARBA00010752"/>
    </source>
</evidence>
<dbReference type="Gene3D" id="3.10.150.10">
    <property type="entry name" value="DNA Polymerase III, subunit A, domain 2"/>
    <property type="match status" value="1"/>
</dbReference>
<keyword evidence="4 10" id="KW-0963">Cytoplasm</keyword>
<dbReference type="GeneID" id="66796890"/>
<keyword evidence="15" id="KW-1185">Reference proteome</keyword>